<dbReference type="EMBL" id="CM041537">
    <property type="protein sequence ID" value="KAI3370272.1"/>
    <property type="molecule type" value="Genomic_DNA"/>
</dbReference>
<name>A0ACB8WQJ8_9TELE</name>
<comment type="caution">
    <text evidence="1">The sequence shown here is derived from an EMBL/GenBank/DDBJ whole genome shotgun (WGS) entry which is preliminary data.</text>
</comment>
<sequence length="80" mass="8620">MSLGWPGNASGSPRKSWRKCLGLFINGAFQRILSLPRAAGLSASGASSCPLVLTRRLALAKKHTHEECKECHEVNVMASQ</sequence>
<dbReference type="Proteomes" id="UP000831701">
    <property type="component" value="Chromosome 7"/>
</dbReference>
<gene>
    <name evidence="1" type="ORF">L3Q82_025054</name>
</gene>
<protein>
    <submittedName>
        <fullName evidence="1">Uncharacterized protein</fullName>
    </submittedName>
</protein>
<keyword evidence="2" id="KW-1185">Reference proteome</keyword>
<accession>A0ACB8WQJ8</accession>
<evidence type="ECO:0000313" key="2">
    <source>
        <dbReference type="Proteomes" id="UP000831701"/>
    </source>
</evidence>
<organism evidence="1 2">
    <name type="scientific">Scortum barcoo</name>
    <name type="common">barcoo grunter</name>
    <dbReference type="NCBI Taxonomy" id="214431"/>
    <lineage>
        <taxon>Eukaryota</taxon>
        <taxon>Metazoa</taxon>
        <taxon>Chordata</taxon>
        <taxon>Craniata</taxon>
        <taxon>Vertebrata</taxon>
        <taxon>Euteleostomi</taxon>
        <taxon>Actinopterygii</taxon>
        <taxon>Neopterygii</taxon>
        <taxon>Teleostei</taxon>
        <taxon>Neoteleostei</taxon>
        <taxon>Acanthomorphata</taxon>
        <taxon>Eupercaria</taxon>
        <taxon>Centrarchiformes</taxon>
        <taxon>Terapontoidei</taxon>
        <taxon>Terapontidae</taxon>
        <taxon>Scortum</taxon>
    </lineage>
</organism>
<proteinExistence type="predicted"/>
<evidence type="ECO:0000313" key="1">
    <source>
        <dbReference type="EMBL" id="KAI3370272.1"/>
    </source>
</evidence>
<reference evidence="1" key="1">
    <citation type="submission" date="2022-04" db="EMBL/GenBank/DDBJ databases">
        <title>Jade perch genome.</title>
        <authorList>
            <person name="Chao B."/>
        </authorList>
    </citation>
    <scope>NUCLEOTIDE SEQUENCE</scope>
    <source>
        <strain evidence="1">CB-2022</strain>
    </source>
</reference>